<evidence type="ECO:0000256" key="2">
    <source>
        <dbReference type="SAM" id="SignalP"/>
    </source>
</evidence>
<dbReference type="Proteomes" id="UP000188627">
    <property type="component" value="Unassembled WGS sequence"/>
</dbReference>
<accession>A0ABX3KH56</accession>
<evidence type="ECO:0000256" key="1">
    <source>
        <dbReference type="ARBA" id="ARBA00022729"/>
    </source>
</evidence>
<proteinExistence type="predicted"/>
<dbReference type="RefSeq" id="WP_077772084.1">
    <property type="nucleotide sequence ID" value="NZ_MUFC01000006.1"/>
</dbReference>
<reference evidence="5" key="1">
    <citation type="submission" date="2017-01" db="EMBL/GenBank/DDBJ databases">
        <title>Draft genome of the species Salinivibrio sharmensis.</title>
        <authorList>
            <person name="Lopez-Hermoso C."/>
            <person name="De La Haba R."/>
            <person name="Sanchez-Porro C."/>
            <person name="Ventosa A."/>
        </authorList>
    </citation>
    <scope>NUCLEOTIDE SEQUENCE [LARGE SCALE GENOMIC DNA]</scope>
    <source>
        <strain evidence="5">CBH463</strain>
    </source>
</reference>
<feature type="signal peptide" evidence="2">
    <location>
        <begin position="1"/>
        <end position="20"/>
    </location>
</feature>
<feature type="chain" id="PRO_5045932977" description="Outer membrane protein beta-barrel domain-containing protein" evidence="2">
    <location>
        <begin position="21"/>
        <end position="235"/>
    </location>
</feature>
<dbReference type="EMBL" id="MUFC01000006">
    <property type="protein sequence ID" value="OOE88605.1"/>
    <property type="molecule type" value="Genomic_DNA"/>
</dbReference>
<gene>
    <name evidence="4" type="ORF">BZG74_07820</name>
</gene>
<organism evidence="4 5">
    <name type="scientific">Salinivibrio sharmensis</name>
    <dbReference type="NCBI Taxonomy" id="390883"/>
    <lineage>
        <taxon>Bacteria</taxon>
        <taxon>Pseudomonadati</taxon>
        <taxon>Pseudomonadota</taxon>
        <taxon>Gammaproteobacteria</taxon>
        <taxon>Vibrionales</taxon>
        <taxon>Vibrionaceae</taxon>
        <taxon>Salinivibrio</taxon>
    </lineage>
</organism>
<dbReference type="Gene3D" id="2.40.160.20">
    <property type="match status" value="1"/>
</dbReference>
<dbReference type="InterPro" id="IPR011250">
    <property type="entry name" value="OMP/PagP_B-barrel"/>
</dbReference>
<evidence type="ECO:0000313" key="5">
    <source>
        <dbReference type="Proteomes" id="UP000188627"/>
    </source>
</evidence>
<protein>
    <recommendedName>
        <fullName evidence="3">Outer membrane protein beta-barrel domain-containing protein</fullName>
    </recommendedName>
</protein>
<feature type="domain" description="Outer membrane protein beta-barrel" evidence="3">
    <location>
        <begin position="7"/>
        <end position="235"/>
    </location>
</feature>
<dbReference type="InterPro" id="IPR027385">
    <property type="entry name" value="Beta-barrel_OMP"/>
</dbReference>
<keyword evidence="5" id="KW-1185">Reference proteome</keyword>
<comment type="caution">
    <text evidence="4">The sequence shown here is derived from an EMBL/GenBank/DDBJ whole genome shotgun (WGS) entry which is preliminary data.</text>
</comment>
<dbReference type="SUPFAM" id="SSF56925">
    <property type="entry name" value="OMPA-like"/>
    <property type="match status" value="1"/>
</dbReference>
<dbReference type="Pfam" id="PF13505">
    <property type="entry name" value="OMP_b-brl"/>
    <property type="match status" value="1"/>
</dbReference>
<evidence type="ECO:0000313" key="4">
    <source>
        <dbReference type="EMBL" id="OOE88605.1"/>
    </source>
</evidence>
<keyword evidence="1 2" id="KW-0732">Signal</keyword>
<name>A0ABX3KH56_9GAMM</name>
<evidence type="ECO:0000259" key="3">
    <source>
        <dbReference type="Pfam" id="PF13505"/>
    </source>
</evidence>
<sequence>MKNILISVLAFMIMSSTAIAQGARNDLYIKVGVGVASGIDNDGTIGDLADPPDQVDFDFGESTAYQLGVGYLVNDWFTSELSLQHNSGFDLEGPYTDNGTPDAGTNGKVDLETTSIMLVGQVDMASVLKKSWKTRPYVGLGIGYAKNKVGKFTFSPPIEQSNIAVNTESDFAWKAMFGAIYPINEQFIFDASYSYVDYGEAKSSRSANDGTLTLNSPLTFDVKAHELLLSVRYLF</sequence>